<dbReference type="AlphaFoldDB" id="A0A263BTR5"/>
<name>A0A263BTR5_9BACI</name>
<dbReference type="InterPro" id="IPR023430">
    <property type="entry name" value="Pept_HybD-like_dom_sf"/>
</dbReference>
<sequence length="209" mass="23286">MNFKDKFIRRKPDTQKVHYEENKSSIAVANALFSLISSKHKKNIVFVCIGTDRSTGDSLGPLVGTKLKQKSVIPYHVYGTLEQPIHAVNLEESYKKIKEKHPTAIIIAIDACLGRFKSVGYITIGKGAIKPGAGVHKTLPSVGDIYINGIVNISGMMEYFVLQNTRLHLVMSMADVISEGIQQAWLMHEQQIQQNEIPSLSAINKRLKE</sequence>
<dbReference type="Pfam" id="PF06866">
    <property type="entry name" value="DUF1256"/>
    <property type="match status" value="1"/>
</dbReference>
<dbReference type="Proteomes" id="UP000217083">
    <property type="component" value="Unassembled WGS sequence"/>
</dbReference>
<reference evidence="1 2" key="2">
    <citation type="submission" date="2017-09" db="EMBL/GenBank/DDBJ databases">
        <title>Bacillus patelloidae sp. nov., isolated from the intestinal tract of a marine limpet.</title>
        <authorList>
            <person name="Liu R."/>
            <person name="Dong C."/>
            <person name="Shao Z."/>
        </authorList>
    </citation>
    <scope>NUCLEOTIDE SEQUENCE [LARGE SCALE GENOMIC DNA]</scope>
    <source>
        <strain evidence="1 2">SA5d-4</strain>
    </source>
</reference>
<reference evidence="2" key="1">
    <citation type="submission" date="2017-08" db="EMBL/GenBank/DDBJ databases">
        <authorList>
            <person name="Huang Z."/>
        </authorList>
    </citation>
    <scope>NUCLEOTIDE SEQUENCE [LARGE SCALE GENOMIC DNA]</scope>
    <source>
        <strain evidence="2">SA5d-4</strain>
    </source>
</reference>
<dbReference type="InterPro" id="IPR009665">
    <property type="entry name" value="YyaC"/>
</dbReference>
<evidence type="ECO:0000313" key="2">
    <source>
        <dbReference type="Proteomes" id="UP000217083"/>
    </source>
</evidence>
<dbReference type="SUPFAM" id="SSF53163">
    <property type="entry name" value="HybD-like"/>
    <property type="match status" value="1"/>
</dbReference>
<keyword evidence="2" id="KW-1185">Reference proteome</keyword>
<dbReference type="RefSeq" id="WP_094924810.1">
    <property type="nucleotide sequence ID" value="NZ_NPIA01000005.1"/>
</dbReference>
<dbReference type="GO" id="GO:0008233">
    <property type="term" value="F:peptidase activity"/>
    <property type="evidence" value="ECO:0007669"/>
    <property type="project" value="UniProtKB-KW"/>
</dbReference>
<protein>
    <submittedName>
        <fullName evidence="1">Spore protease YyaC</fullName>
    </submittedName>
</protein>
<dbReference type="EMBL" id="NPIA01000005">
    <property type="protein sequence ID" value="OZM56576.1"/>
    <property type="molecule type" value="Genomic_DNA"/>
</dbReference>
<comment type="caution">
    <text evidence="1">The sequence shown here is derived from an EMBL/GenBank/DDBJ whole genome shotgun (WGS) entry which is preliminary data.</text>
</comment>
<keyword evidence="1" id="KW-0378">Hydrolase</keyword>
<accession>A0A263BTR5</accession>
<dbReference type="NCBIfam" id="TIGR02841">
    <property type="entry name" value="spore_YyaC"/>
    <property type="match status" value="1"/>
</dbReference>
<organism evidence="1 2">
    <name type="scientific">Lottiidibacillus patelloidae</name>
    <dbReference type="NCBI Taxonomy" id="2670334"/>
    <lineage>
        <taxon>Bacteria</taxon>
        <taxon>Bacillati</taxon>
        <taxon>Bacillota</taxon>
        <taxon>Bacilli</taxon>
        <taxon>Bacillales</taxon>
        <taxon>Bacillaceae</taxon>
        <taxon>Lottiidibacillus</taxon>
    </lineage>
</organism>
<keyword evidence="1" id="KW-0645">Protease</keyword>
<dbReference type="GO" id="GO:0006508">
    <property type="term" value="P:proteolysis"/>
    <property type="evidence" value="ECO:0007669"/>
    <property type="project" value="UniProtKB-KW"/>
</dbReference>
<gene>
    <name evidence="1" type="primary">yyaC</name>
    <name evidence="1" type="ORF">CIB95_10120</name>
</gene>
<evidence type="ECO:0000313" key="1">
    <source>
        <dbReference type="EMBL" id="OZM56576.1"/>
    </source>
</evidence>
<proteinExistence type="predicted"/>